<accession>A0A4U8Q6T5</accession>
<protein>
    <submittedName>
        <fullName evidence="1">Uncharacterized protein</fullName>
    </submittedName>
</protein>
<dbReference type="EMBL" id="QGQD01000052">
    <property type="protein sequence ID" value="TLD00605.1"/>
    <property type="molecule type" value="Genomic_DNA"/>
</dbReference>
<organism evidence="1 2">
    <name type="scientific">Robinsoniella peoriensis</name>
    <dbReference type="NCBI Taxonomy" id="180332"/>
    <lineage>
        <taxon>Bacteria</taxon>
        <taxon>Bacillati</taxon>
        <taxon>Bacillota</taxon>
        <taxon>Clostridia</taxon>
        <taxon>Lachnospirales</taxon>
        <taxon>Lachnospiraceae</taxon>
        <taxon>Robinsoniella</taxon>
    </lineage>
</organism>
<name>A0A4U8Q6T5_9FIRM</name>
<gene>
    <name evidence="1" type="ORF">DSM106044_02553</name>
</gene>
<comment type="caution">
    <text evidence="1">The sequence shown here is derived from an EMBL/GenBank/DDBJ whole genome shotgun (WGS) entry which is preliminary data.</text>
</comment>
<dbReference type="STRING" id="180332.GCA_000797495_02864"/>
<proteinExistence type="predicted"/>
<dbReference type="AlphaFoldDB" id="A0A4U8Q6T5"/>
<dbReference type="Proteomes" id="UP000306509">
    <property type="component" value="Unassembled WGS sequence"/>
</dbReference>
<evidence type="ECO:0000313" key="1">
    <source>
        <dbReference type="EMBL" id="TLD00605.1"/>
    </source>
</evidence>
<sequence>MENSNYVAVYGVIQDIRMFGNECCQQIVSILTDNGVVNFIISPNTYVVNEKRLRRGMNVAAFYDANLPVPLIYPPQYQAVIITEKRPQENVMVDYFNNRLEAVNNSLKLNVGRGTDVVTPNGQRFTCNLRNRLLIVFYGATTRSIPPQTTPDKIIVMC</sequence>
<keyword evidence="2" id="KW-1185">Reference proteome</keyword>
<evidence type="ECO:0000313" key="2">
    <source>
        <dbReference type="Proteomes" id="UP000306509"/>
    </source>
</evidence>
<dbReference type="RefSeq" id="WP_027294702.1">
    <property type="nucleotide sequence ID" value="NZ_CAUSDN010000229.1"/>
</dbReference>
<reference evidence="1 2" key="1">
    <citation type="journal article" date="2019" name="Anaerobe">
        <title>Detection of Robinsoniella peoriensis in multiple bone samples of a trauma patient.</title>
        <authorList>
            <person name="Schrottner P."/>
            <person name="Hartwich K."/>
            <person name="Bunk B."/>
            <person name="Schober I."/>
            <person name="Helbig S."/>
            <person name="Rudolph W.W."/>
            <person name="Gunzer F."/>
        </authorList>
    </citation>
    <scope>NUCLEOTIDE SEQUENCE [LARGE SCALE GENOMIC DNA]</scope>
    <source>
        <strain evidence="1 2">DSM 106044</strain>
    </source>
</reference>